<dbReference type="PANTHER" id="PTHR32182:SF0">
    <property type="entry name" value="DNA REPLICATION AND REPAIR PROTEIN RECF"/>
    <property type="match status" value="1"/>
</dbReference>
<organism evidence="3">
    <name type="scientific">Halalkalibacterium halodurans</name>
    <name type="common">Bacillus halodurans</name>
    <dbReference type="NCBI Taxonomy" id="86665"/>
    <lineage>
        <taxon>Bacteria</taxon>
        <taxon>Bacillati</taxon>
        <taxon>Bacillota</taxon>
        <taxon>Bacilli</taxon>
        <taxon>Bacillales</taxon>
        <taxon>Bacillaceae</taxon>
        <taxon>Halalkalibacterium (ex Joshi et al. 2022)</taxon>
    </lineage>
</organism>
<protein>
    <submittedName>
        <fullName evidence="3">ATPase</fullName>
    </submittedName>
</protein>
<dbReference type="AlphaFoldDB" id="A0A0M0KI60"/>
<dbReference type="PANTHER" id="PTHR32182">
    <property type="entry name" value="DNA REPLICATION AND REPAIR PROTEIN RECF"/>
    <property type="match status" value="1"/>
</dbReference>
<name>A0A0M0KI60_ALKHA</name>
<evidence type="ECO:0000259" key="2">
    <source>
        <dbReference type="Pfam" id="PF13476"/>
    </source>
</evidence>
<feature type="coiled-coil region" evidence="1">
    <location>
        <begin position="217"/>
        <end position="268"/>
    </location>
</feature>
<dbReference type="EMBL" id="LILD01000001">
    <property type="protein sequence ID" value="KOO38521.1"/>
    <property type="molecule type" value="Genomic_DNA"/>
</dbReference>
<dbReference type="GO" id="GO:0000731">
    <property type="term" value="P:DNA synthesis involved in DNA repair"/>
    <property type="evidence" value="ECO:0007669"/>
    <property type="project" value="TreeGrafter"/>
</dbReference>
<dbReference type="PATRIC" id="fig|136160.3.peg.1577"/>
<dbReference type="GO" id="GO:0016887">
    <property type="term" value="F:ATP hydrolysis activity"/>
    <property type="evidence" value="ECO:0007669"/>
    <property type="project" value="InterPro"/>
</dbReference>
<proteinExistence type="predicted"/>
<feature type="domain" description="Rad50/SbcC-type AAA" evidence="2">
    <location>
        <begin position="7"/>
        <end position="263"/>
    </location>
</feature>
<feature type="coiled-coil region" evidence="1">
    <location>
        <begin position="297"/>
        <end position="324"/>
    </location>
</feature>
<accession>A0A0M0KI60</accession>
<evidence type="ECO:0000256" key="1">
    <source>
        <dbReference type="SAM" id="Coils"/>
    </source>
</evidence>
<dbReference type="Gene3D" id="3.40.50.300">
    <property type="entry name" value="P-loop containing nucleotide triphosphate hydrolases"/>
    <property type="match status" value="1"/>
</dbReference>
<comment type="caution">
    <text evidence="3">The sequence shown here is derived from an EMBL/GenBank/DDBJ whole genome shotgun (WGS) entry which is preliminary data.</text>
</comment>
<dbReference type="Pfam" id="PF13476">
    <property type="entry name" value="AAA_23"/>
    <property type="match status" value="1"/>
</dbReference>
<evidence type="ECO:0000313" key="3">
    <source>
        <dbReference type="EMBL" id="KOO38521.1"/>
    </source>
</evidence>
<dbReference type="SUPFAM" id="SSF52540">
    <property type="entry name" value="P-loop containing nucleoside triphosphate hydrolases"/>
    <property type="match status" value="1"/>
</dbReference>
<dbReference type="GO" id="GO:0006302">
    <property type="term" value="P:double-strand break repair"/>
    <property type="evidence" value="ECO:0007669"/>
    <property type="project" value="InterPro"/>
</dbReference>
<gene>
    <name evidence="3" type="ORF">AMD02_06375</name>
</gene>
<dbReference type="InterPro" id="IPR038729">
    <property type="entry name" value="Rad50/SbcC_AAA"/>
</dbReference>
<reference evidence="3" key="1">
    <citation type="submission" date="2015-08" db="EMBL/GenBank/DDBJ databases">
        <title>Complete DNA Sequence of Pseudomonas syringae pv. actinidiae, the Causal Agent of Kiwifruit Canker Disease.</title>
        <authorList>
            <person name="Rikkerink E.H.A."/>
            <person name="Fineran P.C."/>
        </authorList>
    </citation>
    <scope>NUCLEOTIDE SEQUENCE</scope>
    <source>
        <strain evidence="3">DSM 13666</strain>
    </source>
</reference>
<dbReference type="InterPro" id="IPR027417">
    <property type="entry name" value="P-loop_NTPase"/>
</dbReference>
<dbReference type="RefSeq" id="WP_053430793.1">
    <property type="nucleotide sequence ID" value="NZ_LILD02000041.1"/>
</dbReference>
<keyword evidence="1" id="KW-0175">Coiled coil</keyword>
<sequence>MNIRFKELSLKNFKSHRDLAVEFGDLTKISGDNAKGKSSIIESIAWLLYGNDTTGSKLDPTPVTYDAPETLVSLLLTIDGTDVLLGRELKKGKAKYYINEVPSKATEFNEIVDKLGSKEFFLSLFNPGYFFSMHWEKQRAMLLQYVTPPSNKEVLKDLPDIQADKLSDLIKKHTLDDLQKIHRENKTKMDKAHIAAESRTKTLREQLDGLQLGETAIEEVQKEYDEIGDQIAEIEKAIEGANHTNGEYNRKKAELDTIQSRIEDSKANWLPLKEQTIQEKCTACGQELKEESKVIAQQSLEAKKKEYKANHKRLVDAKNKLVEELATLQFVDVSEEHQKIRELEDKRYPLLDVIKQHKQHEQLLSQVKEAETDEQEKLKSLNESVFVLDAIKAFRAKEAELQGEKVQKLFTTLSVRLFEQQKNGDIKPTFTIQMDGKDYNKLSLSESIKAGLELREVLSEQAEVIAPCFVDNAESITQFKGPSGQLIMARVVEGQELTIKGE</sequence>